<accession>A0A1I8FJ40</accession>
<feature type="compositionally biased region" description="Basic and acidic residues" evidence="1">
    <location>
        <begin position="346"/>
        <end position="363"/>
    </location>
</feature>
<feature type="compositionally biased region" description="Basic and acidic residues" evidence="1">
    <location>
        <begin position="175"/>
        <end position="214"/>
    </location>
</feature>
<feature type="region of interest" description="Disordered" evidence="1">
    <location>
        <begin position="322"/>
        <end position="428"/>
    </location>
</feature>
<name>A0A1I8FJ40_9PLAT</name>
<reference evidence="3" key="1">
    <citation type="submission" date="2016-11" db="UniProtKB">
        <authorList>
            <consortium name="WormBaseParasite"/>
        </authorList>
    </citation>
    <scope>IDENTIFICATION</scope>
</reference>
<feature type="region of interest" description="Disordered" evidence="1">
    <location>
        <begin position="107"/>
        <end position="224"/>
    </location>
</feature>
<evidence type="ECO:0000256" key="1">
    <source>
        <dbReference type="SAM" id="MobiDB-lite"/>
    </source>
</evidence>
<organism evidence="2 3">
    <name type="scientific">Macrostomum lignano</name>
    <dbReference type="NCBI Taxonomy" id="282301"/>
    <lineage>
        <taxon>Eukaryota</taxon>
        <taxon>Metazoa</taxon>
        <taxon>Spiralia</taxon>
        <taxon>Lophotrochozoa</taxon>
        <taxon>Platyhelminthes</taxon>
        <taxon>Rhabditophora</taxon>
        <taxon>Macrostomorpha</taxon>
        <taxon>Macrostomida</taxon>
        <taxon>Macrostomidae</taxon>
        <taxon>Macrostomum</taxon>
    </lineage>
</organism>
<evidence type="ECO:0000313" key="2">
    <source>
        <dbReference type="Proteomes" id="UP000095280"/>
    </source>
</evidence>
<feature type="compositionally biased region" description="Basic and acidic residues" evidence="1">
    <location>
        <begin position="112"/>
        <end position="134"/>
    </location>
</feature>
<feature type="region of interest" description="Disordered" evidence="1">
    <location>
        <begin position="52"/>
        <end position="72"/>
    </location>
</feature>
<dbReference type="Proteomes" id="UP000095280">
    <property type="component" value="Unplaced"/>
</dbReference>
<feature type="compositionally biased region" description="Basic and acidic residues" evidence="1">
    <location>
        <begin position="374"/>
        <end position="404"/>
    </location>
</feature>
<dbReference type="AlphaFoldDB" id="A0A1I8FJ40"/>
<feature type="compositionally biased region" description="Low complexity" evidence="1">
    <location>
        <begin position="405"/>
        <end position="419"/>
    </location>
</feature>
<feature type="compositionally biased region" description="Basic and acidic residues" evidence="1">
    <location>
        <begin position="146"/>
        <end position="156"/>
    </location>
</feature>
<protein>
    <submittedName>
        <fullName evidence="3">Uncharacterized protein</fullName>
    </submittedName>
</protein>
<dbReference type="WBParaSite" id="maker-unitig_36939-snap-gene-0.1-mRNA-1">
    <property type="protein sequence ID" value="maker-unitig_36939-snap-gene-0.1-mRNA-1"/>
    <property type="gene ID" value="maker-unitig_36939-snap-gene-0.1"/>
</dbReference>
<feature type="compositionally biased region" description="Basic residues" evidence="1">
    <location>
        <begin position="135"/>
        <end position="145"/>
    </location>
</feature>
<evidence type="ECO:0000313" key="3">
    <source>
        <dbReference type="WBParaSite" id="maker-unitig_36939-snap-gene-0.1-mRNA-1"/>
    </source>
</evidence>
<keyword evidence="2" id="KW-1185">Reference proteome</keyword>
<proteinExistence type="predicted"/>
<sequence length="428" mass="48993">MCNDSSAAAIRGRICRLRTAVQSKDWEESFSGYLSQRERLCTSALLEARRKKADGSRTLRTAQPQRSLAAKVDTGSITDPDSFLDEFETSPGRDKSILKTKPPLNWTTANAERNEPSRKRQAMRLEEKLSERQARLARSKGRLKRRELNSAEEKPRGGAQKSACLIVVTSRRPALRQEARSARAREADRLKKEAHDARLAQDDEATRGDLDQTGRELTSQSWNENKKQLELGKAQWPRPDFANEMARAKPTVRPSGPRRPTMSAVDWTPVQSWAGARGTRAITEQEKVRRLEGSAPLLAMSKRLDQVLQQPTTTRWRAMERQLHHERRPSPGSPADTRSLQRRKLDRRDRVQRRRSDKEREDNTEIPCCESINEEMRMELPQRAELLDREMEDAAEKPSGDHSFKSQQKRSGSSRQNSRGRYDDGDFD</sequence>